<dbReference type="EMBL" id="MDYQ01000061">
    <property type="protein sequence ID" value="PRP84507.1"/>
    <property type="molecule type" value="Genomic_DNA"/>
</dbReference>
<dbReference type="InParanoid" id="A0A2P6NKL2"/>
<sequence>MLKHLLLVLLIQFACGDYLVRKSTDGTTCSDGQLTELSVAALGKCRYLPEGNVYAGIRCDNTKNLAGIILFGDASCAVPVGYIDKITLGCQGTTTFTCQSSLPTEIDSVDGRDAIYFYNTGSHAAMITVMKGSWNSITNVTSDCAQDNDLFFASGANFSSANITSIFDR</sequence>
<keyword evidence="1" id="KW-0732">Signal</keyword>
<evidence type="ECO:0000313" key="2">
    <source>
        <dbReference type="EMBL" id="PRP84507.1"/>
    </source>
</evidence>
<dbReference type="Proteomes" id="UP000241769">
    <property type="component" value="Unassembled WGS sequence"/>
</dbReference>
<evidence type="ECO:0000256" key="1">
    <source>
        <dbReference type="SAM" id="SignalP"/>
    </source>
</evidence>
<gene>
    <name evidence="2" type="ORF">PROFUN_05842</name>
</gene>
<dbReference type="AlphaFoldDB" id="A0A2P6NKL2"/>
<accession>A0A2P6NKL2</accession>
<evidence type="ECO:0000313" key="3">
    <source>
        <dbReference type="Proteomes" id="UP000241769"/>
    </source>
</evidence>
<proteinExistence type="predicted"/>
<comment type="caution">
    <text evidence="2">The sequence shown here is derived from an EMBL/GenBank/DDBJ whole genome shotgun (WGS) entry which is preliminary data.</text>
</comment>
<feature type="signal peptide" evidence="1">
    <location>
        <begin position="1"/>
        <end position="16"/>
    </location>
</feature>
<name>A0A2P6NKL2_9EUKA</name>
<feature type="chain" id="PRO_5015135579" evidence="1">
    <location>
        <begin position="17"/>
        <end position="169"/>
    </location>
</feature>
<reference evidence="2 3" key="1">
    <citation type="journal article" date="2018" name="Genome Biol. Evol.">
        <title>Multiple Roots of Fruiting Body Formation in Amoebozoa.</title>
        <authorList>
            <person name="Hillmann F."/>
            <person name="Forbes G."/>
            <person name="Novohradska S."/>
            <person name="Ferling I."/>
            <person name="Riege K."/>
            <person name="Groth M."/>
            <person name="Westermann M."/>
            <person name="Marz M."/>
            <person name="Spaller T."/>
            <person name="Winckler T."/>
            <person name="Schaap P."/>
            <person name="Glockner G."/>
        </authorList>
    </citation>
    <scope>NUCLEOTIDE SEQUENCE [LARGE SCALE GENOMIC DNA]</scope>
    <source>
        <strain evidence="2 3">Jena</strain>
    </source>
</reference>
<organism evidence="2 3">
    <name type="scientific">Planoprotostelium fungivorum</name>
    <dbReference type="NCBI Taxonomy" id="1890364"/>
    <lineage>
        <taxon>Eukaryota</taxon>
        <taxon>Amoebozoa</taxon>
        <taxon>Evosea</taxon>
        <taxon>Variosea</taxon>
        <taxon>Cavosteliida</taxon>
        <taxon>Cavosteliaceae</taxon>
        <taxon>Planoprotostelium</taxon>
    </lineage>
</organism>
<protein>
    <submittedName>
        <fullName evidence="2">Uncharacterized protein</fullName>
    </submittedName>
</protein>
<keyword evidence="3" id="KW-1185">Reference proteome</keyword>